<evidence type="ECO:0000313" key="3">
    <source>
        <dbReference type="EMBL" id="CAK1245458.1"/>
    </source>
</evidence>
<evidence type="ECO:0000259" key="2">
    <source>
        <dbReference type="Pfam" id="PF06970"/>
    </source>
</evidence>
<organism evidence="3 4">
    <name type="scientific">Fructobacillus evanidus</name>
    <dbReference type="NCBI Taxonomy" id="3064281"/>
    <lineage>
        <taxon>Bacteria</taxon>
        <taxon>Bacillati</taxon>
        <taxon>Bacillota</taxon>
        <taxon>Bacilli</taxon>
        <taxon>Lactobacillales</taxon>
        <taxon>Lactobacillaceae</taxon>
        <taxon>Fructobacillus</taxon>
    </lineage>
</organism>
<dbReference type="InterPro" id="IPR010724">
    <property type="entry name" value="RepA_N"/>
</dbReference>
<reference evidence="3 4" key="1">
    <citation type="submission" date="2023-10" db="EMBL/GenBank/DDBJ databases">
        <authorList>
            <person name="Botero Cardona J."/>
        </authorList>
    </citation>
    <scope>NUCLEOTIDE SEQUENCE [LARGE SCALE GENOMIC DNA]</scope>
    <source>
        <strain evidence="3 4">R-55214</strain>
    </source>
</reference>
<accession>A0ABM9MWP0</accession>
<dbReference type="RefSeq" id="WP_338343789.1">
    <property type="nucleotide sequence ID" value="NZ_CAUZLH010000003.1"/>
</dbReference>
<proteinExistence type="predicted"/>
<dbReference type="Pfam" id="PF06970">
    <property type="entry name" value="RepA_N"/>
    <property type="match status" value="1"/>
</dbReference>
<protein>
    <recommendedName>
        <fullName evidence="2">Replication initiator A N-terminal domain-containing protein</fullName>
    </recommendedName>
</protein>
<keyword evidence="4" id="KW-1185">Reference proteome</keyword>
<feature type="region of interest" description="Disordered" evidence="1">
    <location>
        <begin position="154"/>
        <end position="176"/>
    </location>
</feature>
<gene>
    <name evidence="3" type="ORF">R55214_HHFBAMCI_01028</name>
</gene>
<sequence>MQRISLEQVKTFEQFYRLPKIFFTSEKYKDMKLESKTAYAILRDRFELSLKNGWIDEKQNVYFVFTIAALQEILGCGNKKVIAIKRDLAEFDLLEEVRQGLSKPNRLYLGVADDDNSLINSSEPLVEAEVSKRHFKKCQNDTSRNVKTTLQEVSKRHPNDTEYSDTDFNHTENNSVDDEDDDYVYTQTKSDMDLLVDQYIQETESKMSPVKKRTLEQLKNQYGSLLVSEAITKAANNDSGNMVYIQRCCETLDLDLKKQLPDFQSPK</sequence>
<evidence type="ECO:0000256" key="1">
    <source>
        <dbReference type="SAM" id="MobiDB-lite"/>
    </source>
</evidence>
<dbReference type="EMBL" id="CAUZMB010000005">
    <property type="protein sequence ID" value="CAK1245458.1"/>
    <property type="molecule type" value="Genomic_DNA"/>
</dbReference>
<dbReference type="Proteomes" id="UP001314166">
    <property type="component" value="Unassembled WGS sequence"/>
</dbReference>
<name>A0ABM9MWP0_9LACO</name>
<feature type="domain" description="Replication initiator A N-terminal" evidence="2">
    <location>
        <begin position="14"/>
        <end position="88"/>
    </location>
</feature>
<comment type="caution">
    <text evidence="3">The sequence shown here is derived from an EMBL/GenBank/DDBJ whole genome shotgun (WGS) entry which is preliminary data.</text>
</comment>
<evidence type="ECO:0000313" key="4">
    <source>
        <dbReference type="Proteomes" id="UP001314166"/>
    </source>
</evidence>